<feature type="chain" id="PRO_5018624746" description="MAM domain-containing protein" evidence="2">
    <location>
        <begin position="30"/>
        <end position="484"/>
    </location>
</feature>
<keyword evidence="5" id="KW-1185">Reference proteome</keyword>
<dbReference type="Gene3D" id="2.60.120.200">
    <property type="match status" value="1"/>
</dbReference>
<organism evidence="4 5">
    <name type="scientific">Elysia chlorotica</name>
    <name type="common">Eastern emerald elysia</name>
    <name type="synonym">Sea slug</name>
    <dbReference type="NCBI Taxonomy" id="188477"/>
    <lineage>
        <taxon>Eukaryota</taxon>
        <taxon>Metazoa</taxon>
        <taxon>Spiralia</taxon>
        <taxon>Lophotrochozoa</taxon>
        <taxon>Mollusca</taxon>
        <taxon>Gastropoda</taxon>
        <taxon>Heterobranchia</taxon>
        <taxon>Euthyneura</taxon>
        <taxon>Panpulmonata</taxon>
        <taxon>Sacoglossa</taxon>
        <taxon>Placobranchoidea</taxon>
        <taxon>Plakobranchidae</taxon>
        <taxon>Elysia</taxon>
    </lineage>
</organism>
<gene>
    <name evidence="4" type="ORF">EGW08_011007</name>
</gene>
<dbReference type="GO" id="GO:0016020">
    <property type="term" value="C:membrane"/>
    <property type="evidence" value="ECO:0007669"/>
    <property type="project" value="InterPro"/>
</dbReference>
<dbReference type="Proteomes" id="UP000271974">
    <property type="component" value="Unassembled WGS sequence"/>
</dbReference>
<proteinExistence type="predicted"/>
<protein>
    <recommendedName>
        <fullName evidence="3">MAM domain-containing protein</fullName>
    </recommendedName>
</protein>
<dbReference type="AlphaFoldDB" id="A0A3S0ZKU1"/>
<evidence type="ECO:0000259" key="3">
    <source>
        <dbReference type="PROSITE" id="PS50060"/>
    </source>
</evidence>
<dbReference type="OrthoDB" id="6156237at2759"/>
<dbReference type="EMBL" id="RQTK01000349">
    <property type="protein sequence ID" value="RUS81213.1"/>
    <property type="molecule type" value="Genomic_DNA"/>
</dbReference>
<accession>A0A3S0ZKU1</accession>
<feature type="region of interest" description="Disordered" evidence="1">
    <location>
        <begin position="375"/>
        <end position="394"/>
    </location>
</feature>
<evidence type="ECO:0000256" key="2">
    <source>
        <dbReference type="SAM" id="SignalP"/>
    </source>
</evidence>
<reference evidence="4 5" key="1">
    <citation type="submission" date="2019-01" db="EMBL/GenBank/DDBJ databases">
        <title>A draft genome assembly of the solar-powered sea slug Elysia chlorotica.</title>
        <authorList>
            <person name="Cai H."/>
            <person name="Li Q."/>
            <person name="Fang X."/>
            <person name="Li J."/>
            <person name="Curtis N.E."/>
            <person name="Altenburger A."/>
            <person name="Shibata T."/>
            <person name="Feng M."/>
            <person name="Maeda T."/>
            <person name="Schwartz J.A."/>
            <person name="Shigenobu S."/>
            <person name="Lundholm N."/>
            <person name="Nishiyama T."/>
            <person name="Yang H."/>
            <person name="Hasebe M."/>
            <person name="Li S."/>
            <person name="Pierce S.K."/>
            <person name="Wang J."/>
        </authorList>
    </citation>
    <scope>NUCLEOTIDE SEQUENCE [LARGE SCALE GENOMIC DNA]</scope>
    <source>
        <strain evidence="4">EC2010</strain>
        <tissue evidence="4">Whole organism of an adult</tissue>
    </source>
</reference>
<dbReference type="InterPro" id="IPR000998">
    <property type="entry name" value="MAM_dom"/>
</dbReference>
<feature type="signal peptide" evidence="2">
    <location>
        <begin position="1"/>
        <end position="29"/>
    </location>
</feature>
<evidence type="ECO:0000313" key="4">
    <source>
        <dbReference type="EMBL" id="RUS81213.1"/>
    </source>
</evidence>
<dbReference type="PROSITE" id="PS50060">
    <property type="entry name" value="MAM_2"/>
    <property type="match status" value="1"/>
</dbReference>
<name>A0A3S0ZKU1_ELYCH</name>
<feature type="domain" description="MAM" evidence="3">
    <location>
        <begin position="47"/>
        <end position="197"/>
    </location>
</feature>
<keyword evidence="2" id="KW-0732">Signal</keyword>
<comment type="caution">
    <text evidence="4">The sequence shown here is derived from an EMBL/GenBank/DDBJ whole genome shotgun (WGS) entry which is preliminary data.</text>
</comment>
<sequence length="484" mass="52816">MGCVKLFHSRLLQLSTHLLCCVILAPALALSYPEVDSKCTNVRTGLPACNFNAVSCFSEDKSLPKAWTHVKDPKDGPVAAHEKGYVYLDPQISQGKPRKMSAEISAGRQAICALFYFASTPGASVPVSVLIQNEDRYVPVMEFKAETDGKWNSANFSCCLPNLSQSKKFAIEAATSGKGTVAIDYVDMRISDMPCENGELVCYPPLPSQAQMEPSVAPSCPAKATERFQSLSCDFNARNKTSPDFCGWKAASGWEARQKWDGTGTYDIISSDSPDASETTLVNKIPDDLVSLCLEIQFRTLDMTDNLDNALSIRVIAADTSVLWGMAYNYELSKDSVWKRNSFDGLLPNATDREIQISSNVRGLKIDYIHVSASSTRPRDPDPANESAQTWRTSVTCPPDSLTVEPARGAQWADGETAAQMIFPAKPGSLFYMGRLEDLETPASLETKLLQSDNDTLLSFSHAVTGLCLSKAGTALRPDLDTRL</sequence>
<evidence type="ECO:0000313" key="5">
    <source>
        <dbReference type="Proteomes" id="UP000271974"/>
    </source>
</evidence>
<evidence type="ECO:0000256" key="1">
    <source>
        <dbReference type="SAM" id="MobiDB-lite"/>
    </source>
</evidence>